<keyword evidence="2" id="KW-0472">Membrane</keyword>
<feature type="transmembrane region" description="Helical" evidence="2">
    <location>
        <begin position="449"/>
        <end position="472"/>
    </location>
</feature>
<sequence length="801" mass="86767">MERPQRHASSHEAHEAHESERRPATADTALELLVHGVGGTTPQEMLNDPRTVRITGDDTAAVFRRADDVEAEKKAAKRLDEDPGKPVPEAYVWCNLTSGNGSRALWLLLLPFMVVNLAHWMRPTVRDNRVRTVRLYGLLVRLAGLTLTVLLVAAACEVALDLAAWQCAGTGGCAQEHSWLGFLSPAGPDAGWWSLPGRRLALAALVPAALTVLLWYLSHRTWSAYESQPPIEYGPESDDEPGRAGLGRPGFWYGRRLVARLRAAHTAAGLLTIVAAVGTSAARYDREPGGPPVLEALGRIVEATLVVGGVVVVWVVCRRGRSEHRLDRHLDAALVRWLPIGSLVLLALTLLYAGWSRPGWRSEGRLPGGDAIFGGIALVQCLLVIVLGVVAHLLYRAHPDPRTAMRGLAGPAVAMLACALGGVMSGGVAQRVADWLDGTGGTIEGPPVLLTWQASVIPPLLIVLLALVGWLARRTVQLRRIETAAVELDYDDEPADTGRTRRIARMRAMAALTDRAPRIIGITSIVTLLLGALALMGAMTTDETPGEAAHGTYPVVQGAAEAAQALGSWLIGVGFILFVTWGRRAYKDPSARRTIGILWDVGTFWPRAAHPFAPPCYAERAVPDLTWRMATWTGAAEGRRLVLSGHSQGSVLAAAAAWQLKPSVRKRVALLTYGSPLERLYGRWFPAHFGPDALSGLHREVDCWRNLHRATDPIGGPVRLPGDCGPKVDREALKDPLAYGRTEDHPLPAPILGHSDYQADPAFAEERRKLLARLRPEVPGPREDSGPEESQEESRLEPTPM</sequence>
<keyword evidence="2" id="KW-0812">Transmembrane</keyword>
<evidence type="ECO:0000256" key="1">
    <source>
        <dbReference type="SAM" id="MobiDB-lite"/>
    </source>
</evidence>
<dbReference type="AlphaFoldDB" id="A0A7T7L2X3"/>
<dbReference type="KEGG" id="slf:JEQ17_42730"/>
<feature type="transmembrane region" description="Helical" evidence="2">
    <location>
        <begin position="263"/>
        <end position="284"/>
    </location>
</feature>
<feature type="region of interest" description="Disordered" evidence="1">
    <location>
        <begin position="740"/>
        <end position="759"/>
    </location>
</feature>
<feature type="compositionally biased region" description="Basic and acidic residues" evidence="1">
    <location>
        <begin position="771"/>
        <end position="785"/>
    </location>
</feature>
<keyword evidence="2" id="KW-1133">Transmembrane helix</keyword>
<dbReference type="RefSeq" id="WP_200400278.1">
    <property type="nucleotide sequence ID" value="NZ_CP066831.1"/>
</dbReference>
<feature type="transmembrane region" description="Helical" evidence="2">
    <location>
        <begin position="337"/>
        <end position="355"/>
    </location>
</feature>
<protein>
    <recommendedName>
        <fullName evidence="5">Integral membrane protein</fullName>
    </recommendedName>
</protein>
<feature type="transmembrane region" description="Helical" evidence="2">
    <location>
        <begin position="104"/>
        <end position="121"/>
    </location>
</feature>
<feature type="region of interest" description="Disordered" evidence="1">
    <location>
        <begin position="1"/>
        <end position="30"/>
    </location>
</feature>
<feature type="transmembrane region" description="Helical" evidence="2">
    <location>
        <begin position="371"/>
        <end position="395"/>
    </location>
</feature>
<evidence type="ECO:0000256" key="2">
    <source>
        <dbReference type="SAM" id="Phobius"/>
    </source>
</evidence>
<feature type="transmembrane region" description="Helical" evidence="2">
    <location>
        <begin position="296"/>
        <end position="317"/>
    </location>
</feature>
<feature type="transmembrane region" description="Helical" evidence="2">
    <location>
        <begin position="519"/>
        <end position="539"/>
    </location>
</feature>
<dbReference type="Proteomes" id="UP000595636">
    <property type="component" value="Chromosome"/>
</dbReference>
<organism evidence="3 4">
    <name type="scientific">Streptomyces liliifuscus</name>
    <dbReference type="NCBI Taxonomy" id="2797636"/>
    <lineage>
        <taxon>Bacteria</taxon>
        <taxon>Bacillati</taxon>
        <taxon>Actinomycetota</taxon>
        <taxon>Actinomycetes</taxon>
        <taxon>Kitasatosporales</taxon>
        <taxon>Streptomycetaceae</taxon>
        <taxon>Streptomyces</taxon>
    </lineage>
</organism>
<feature type="region of interest" description="Disordered" evidence="1">
    <location>
        <begin position="771"/>
        <end position="801"/>
    </location>
</feature>
<proteinExistence type="predicted"/>
<feature type="compositionally biased region" description="Basic and acidic residues" evidence="1">
    <location>
        <begin position="792"/>
        <end position="801"/>
    </location>
</feature>
<evidence type="ECO:0008006" key="5">
    <source>
        <dbReference type="Google" id="ProtNLM"/>
    </source>
</evidence>
<evidence type="ECO:0000313" key="3">
    <source>
        <dbReference type="EMBL" id="QQM45472.1"/>
    </source>
</evidence>
<feature type="compositionally biased region" description="Basic and acidic residues" evidence="1">
    <location>
        <begin position="1"/>
        <end position="24"/>
    </location>
</feature>
<gene>
    <name evidence="3" type="ORF">JEQ17_42730</name>
</gene>
<feature type="transmembrane region" description="Helical" evidence="2">
    <location>
        <begin position="559"/>
        <end position="582"/>
    </location>
</feature>
<reference evidence="3 4" key="1">
    <citation type="submission" date="2020-12" db="EMBL/GenBank/DDBJ databases">
        <title>A novel species.</title>
        <authorList>
            <person name="Li K."/>
        </authorList>
    </citation>
    <scope>NUCLEOTIDE SEQUENCE [LARGE SCALE GENOMIC DNA]</scope>
    <source>
        <strain evidence="3 4">ZYC-3</strain>
    </source>
</reference>
<dbReference type="SUPFAM" id="SSF53474">
    <property type="entry name" value="alpha/beta-Hydrolases"/>
    <property type="match status" value="1"/>
</dbReference>
<feature type="transmembrane region" description="Helical" evidence="2">
    <location>
        <begin position="407"/>
        <end position="429"/>
    </location>
</feature>
<evidence type="ECO:0000313" key="4">
    <source>
        <dbReference type="Proteomes" id="UP000595636"/>
    </source>
</evidence>
<dbReference type="InterPro" id="IPR029058">
    <property type="entry name" value="AB_hydrolase_fold"/>
</dbReference>
<accession>A0A7T7L2X3</accession>
<name>A0A7T7L2X3_9ACTN</name>
<feature type="transmembrane region" description="Helical" evidence="2">
    <location>
        <begin position="200"/>
        <end position="217"/>
    </location>
</feature>
<feature type="transmembrane region" description="Helical" evidence="2">
    <location>
        <begin position="133"/>
        <end position="155"/>
    </location>
</feature>
<keyword evidence="4" id="KW-1185">Reference proteome</keyword>
<dbReference type="EMBL" id="CP066831">
    <property type="protein sequence ID" value="QQM45472.1"/>
    <property type="molecule type" value="Genomic_DNA"/>
</dbReference>